<dbReference type="InterPro" id="IPR003511">
    <property type="entry name" value="HORMA_dom"/>
</dbReference>
<dbReference type="Pfam" id="PF02301">
    <property type="entry name" value="HORMA"/>
    <property type="match status" value="1"/>
</dbReference>
<dbReference type="Proteomes" id="UP000799750">
    <property type="component" value="Unassembled WGS sequence"/>
</dbReference>
<dbReference type="OrthoDB" id="21254at2759"/>
<feature type="region of interest" description="Disordered" evidence="2">
    <location>
        <begin position="119"/>
        <end position="142"/>
    </location>
</feature>
<evidence type="ECO:0000256" key="2">
    <source>
        <dbReference type="SAM" id="MobiDB-lite"/>
    </source>
</evidence>
<evidence type="ECO:0000259" key="3">
    <source>
        <dbReference type="PROSITE" id="PS50815"/>
    </source>
</evidence>
<dbReference type="AlphaFoldDB" id="A0A6A6QVZ1"/>
<sequence>MPETYIQNLTHFTTFLTAYTHTLLALRNLYPRATFLTARFHNTAIFQNRHPAVCGWITDAIAAVRTELLKGTVARVVVAIYNAADSRRVNVMERFVIDVASFPKVGKADWETDVQFAPEPEVVDDKGKAKAKTPRLDASTSPNLSEQFRAALTLLHTRCAQLAPLPHDCSFNIAIELKEEVDPPVGHPQPWIPVEPGLQSDSSALDFRDRPEFSDRPSWDATQESGDDEVEKTGKDLGGVKVTPIRAIQAGVLKFETWIEESKAKCEMATNESDIIDSSRDY</sequence>
<keyword evidence="4" id="KW-0238">DNA-binding</keyword>
<dbReference type="InterPro" id="IPR036570">
    <property type="entry name" value="HORMA_dom_sf"/>
</dbReference>
<name>A0A6A6QVZ1_9PEZI</name>
<dbReference type="GO" id="GO:0003677">
    <property type="term" value="F:DNA binding"/>
    <property type="evidence" value="ECO:0007669"/>
    <property type="project" value="UniProtKB-KW"/>
</dbReference>
<feature type="compositionally biased region" description="Basic and acidic residues" evidence="2">
    <location>
        <begin position="206"/>
        <end position="218"/>
    </location>
</feature>
<dbReference type="InterPro" id="IPR045091">
    <property type="entry name" value="Mad2-like"/>
</dbReference>
<keyword evidence="5" id="KW-1185">Reference proteome</keyword>
<comment type="similarity">
    <text evidence="1">Belongs to the MAD2 family.</text>
</comment>
<dbReference type="PANTHER" id="PTHR11842">
    <property type="entry name" value="MITOTIC SPINDLE ASSEMBLY CHECKPOINT PROTEIN MAD2"/>
    <property type="match status" value="1"/>
</dbReference>
<dbReference type="PANTHER" id="PTHR11842:SF10">
    <property type="entry name" value="MITOTIC SPINDLE ASSEMBLY CHECKPOINT PROTEIN MAD2B"/>
    <property type="match status" value="1"/>
</dbReference>
<evidence type="ECO:0000256" key="1">
    <source>
        <dbReference type="ARBA" id="ARBA00010348"/>
    </source>
</evidence>
<evidence type="ECO:0000313" key="4">
    <source>
        <dbReference type="EMBL" id="KAF2496322.1"/>
    </source>
</evidence>
<dbReference type="SUPFAM" id="SSF56019">
    <property type="entry name" value="The spindle assembly checkpoint protein mad2"/>
    <property type="match status" value="1"/>
</dbReference>
<accession>A0A6A6QVZ1</accession>
<gene>
    <name evidence="4" type="ORF">BU16DRAFT_374455</name>
</gene>
<proteinExistence type="inferred from homology"/>
<dbReference type="GO" id="GO:0016035">
    <property type="term" value="C:zeta DNA polymerase complex"/>
    <property type="evidence" value="ECO:0007669"/>
    <property type="project" value="TreeGrafter"/>
</dbReference>
<protein>
    <submittedName>
        <fullName evidence="4">DNA-binding protein</fullName>
    </submittedName>
</protein>
<dbReference type="Gene3D" id="3.30.900.10">
    <property type="entry name" value="HORMA domain"/>
    <property type="match status" value="1"/>
</dbReference>
<feature type="region of interest" description="Disordered" evidence="2">
    <location>
        <begin position="186"/>
        <end position="236"/>
    </location>
</feature>
<dbReference type="PROSITE" id="PS50815">
    <property type="entry name" value="HORMA"/>
    <property type="match status" value="1"/>
</dbReference>
<evidence type="ECO:0000313" key="5">
    <source>
        <dbReference type="Proteomes" id="UP000799750"/>
    </source>
</evidence>
<reference evidence="4" key="1">
    <citation type="journal article" date="2020" name="Stud. Mycol.">
        <title>101 Dothideomycetes genomes: a test case for predicting lifestyles and emergence of pathogens.</title>
        <authorList>
            <person name="Haridas S."/>
            <person name="Albert R."/>
            <person name="Binder M."/>
            <person name="Bloem J."/>
            <person name="Labutti K."/>
            <person name="Salamov A."/>
            <person name="Andreopoulos B."/>
            <person name="Baker S."/>
            <person name="Barry K."/>
            <person name="Bills G."/>
            <person name="Bluhm B."/>
            <person name="Cannon C."/>
            <person name="Castanera R."/>
            <person name="Culley D."/>
            <person name="Daum C."/>
            <person name="Ezra D."/>
            <person name="Gonzalez J."/>
            <person name="Henrissat B."/>
            <person name="Kuo A."/>
            <person name="Liang C."/>
            <person name="Lipzen A."/>
            <person name="Lutzoni F."/>
            <person name="Magnuson J."/>
            <person name="Mondo S."/>
            <person name="Nolan M."/>
            <person name="Ohm R."/>
            <person name="Pangilinan J."/>
            <person name="Park H.-J."/>
            <person name="Ramirez L."/>
            <person name="Alfaro M."/>
            <person name="Sun H."/>
            <person name="Tritt A."/>
            <person name="Yoshinaga Y."/>
            <person name="Zwiers L.-H."/>
            <person name="Turgeon B."/>
            <person name="Goodwin S."/>
            <person name="Spatafora J."/>
            <person name="Crous P."/>
            <person name="Grigoriev I."/>
        </authorList>
    </citation>
    <scope>NUCLEOTIDE SEQUENCE</scope>
    <source>
        <strain evidence="4">CBS 269.34</strain>
    </source>
</reference>
<feature type="domain" description="HORMA" evidence="3">
    <location>
        <begin position="6"/>
        <end position="230"/>
    </location>
</feature>
<dbReference type="EMBL" id="MU004188">
    <property type="protein sequence ID" value="KAF2496322.1"/>
    <property type="molecule type" value="Genomic_DNA"/>
</dbReference>
<organism evidence="4 5">
    <name type="scientific">Lophium mytilinum</name>
    <dbReference type="NCBI Taxonomy" id="390894"/>
    <lineage>
        <taxon>Eukaryota</taxon>
        <taxon>Fungi</taxon>
        <taxon>Dikarya</taxon>
        <taxon>Ascomycota</taxon>
        <taxon>Pezizomycotina</taxon>
        <taxon>Dothideomycetes</taxon>
        <taxon>Pleosporomycetidae</taxon>
        <taxon>Mytilinidiales</taxon>
        <taxon>Mytilinidiaceae</taxon>
        <taxon>Lophium</taxon>
    </lineage>
</organism>